<reference evidence="5 6" key="1">
    <citation type="submission" date="2016-10" db="EMBL/GenBank/DDBJ databases">
        <authorList>
            <person name="de Groot N.N."/>
        </authorList>
    </citation>
    <scope>NUCLEOTIDE SEQUENCE [LARGE SCALE GENOMIC DNA]</scope>
    <source>
        <strain evidence="5 6">CGMCC 4.2026</strain>
    </source>
</reference>
<evidence type="ECO:0000256" key="3">
    <source>
        <dbReference type="SAM" id="MobiDB-lite"/>
    </source>
</evidence>
<evidence type="ECO:0000313" key="6">
    <source>
        <dbReference type="Proteomes" id="UP000181951"/>
    </source>
</evidence>
<proteinExistence type="predicted"/>
<organism evidence="5 6">
    <name type="scientific">Actinacidiphila rubida</name>
    <dbReference type="NCBI Taxonomy" id="310780"/>
    <lineage>
        <taxon>Bacteria</taxon>
        <taxon>Bacillati</taxon>
        <taxon>Actinomycetota</taxon>
        <taxon>Actinomycetes</taxon>
        <taxon>Kitasatosporales</taxon>
        <taxon>Streptomycetaceae</taxon>
        <taxon>Actinacidiphila</taxon>
    </lineage>
</organism>
<protein>
    <submittedName>
        <fullName evidence="5">AAA ATPase domain-containing protein</fullName>
    </submittedName>
</protein>
<feature type="region of interest" description="Disordered" evidence="3">
    <location>
        <begin position="331"/>
        <end position="363"/>
    </location>
</feature>
<feature type="compositionally biased region" description="Basic and acidic residues" evidence="3">
    <location>
        <begin position="591"/>
        <end position="604"/>
    </location>
</feature>
<evidence type="ECO:0000313" key="5">
    <source>
        <dbReference type="EMBL" id="SEN94425.1"/>
    </source>
</evidence>
<keyword evidence="2" id="KW-0067">ATP-binding</keyword>
<dbReference type="InterPro" id="IPR027417">
    <property type="entry name" value="P-loop_NTPase"/>
</dbReference>
<dbReference type="PANTHER" id="PTHR16305">
    <property type="entry name" value="TESTICULAR SOLUBLE ADENYLYL CYCLASE"/>
    <property type="match status" value="1"/>
</dbReference>
<dbReference type="STRING" id="310780.SAMN05216267_1013113"/>
<keyword evidence="6" id="KW-1185">Reference proteome</keyword>
<dbReference type="Pfam" id="PF13191">
    <property type="entry name" value="AAA_16"/>
    <property type="match status" value="1"/>
</dbReference>
<evidence type="ECO:0000256" key="1">
    <source>
        <dbReference type="ARBA" id="ARBA00022741"/>
    </source>
</evidence>
<dbReference type="EMBL" id="FODD01000013">
    <property type="protein sequence ID" value="SEN94425.1"/>
    <property type="molecule type" value="Genomic_DNA"/>
</dbReference>
<feature type="compositionally biased region" description="Gly residues" evidence="3">
    <location>
        <begin position="344"/>
        <end position="360"/>
    </location>
</feature>
<dbReference type="InterPro" id="IPR041664">
    <property type="entry name" value="AAA_16"/>
</dbReference>
<feature type="domain" description="Orc1-like AAA ATPase" evidence="4">
    <location>
        <begin position="24"/>
        <end position="189"/>
    </location>
</feature>
<evidence type="ECO:0000259" key="4">
    <source>
        <dbReference type="Pfam" id="PF13191"/>
    </source>
</evidence>
<gene>
    <name evidence="5" type="ORF">SAMN05216267_1013113</name>
</gene>
<keyword evidence="1" id="KW-0547">Nucleotide-binding</keyword>
<accession>A0A1H8KNI2</accession>
<name>A0A1H8KNI2_9ACTN</name>
<dbReference type="Proteomes" id="UP000181951">
    <property type="component" value="Unassembled WGS sequence"/>
</dbReference>
<dbReference type="SUPFAM" id="SSF52540">
    <property type="entry name" value="P-loop containing nucleoside triphosphate hydrolases"/>
    <property type="match status" value="1"/>
</dbReference>
<dbReference type="Gene3D" id="3.40.50.300">
    <property type="entry name" value="P-loop containing nucleotide triphosphate hydrolases"/>
    <property type="match status" value="1"/>
</dbReference>
<dbReference type="RefSeq" id="WP_177226078.1">
    <property type="nucleotide sequence ID" value="NZ_FODD01000013.1"/>
</dbReference>
<dbReference type="AlphaFoldDB" id="A0A1H8KNI2"/>
<feature type="region of interest" description="Disordered" evidence="3">
    <location>
        <begin position="1"/>
        <end position="24"/>
    </location>
</feature>
<dbReference type="GO" id="GO:0004016">
    <property type="term" value="F:adenylate cyclase activity"/>
    <property type="evidence" value="ECO:0007669"/>
    <property type="project" value="TreeGrafter"/>
</dbReference>
<dbReference type="GO" id="GO:0005737">
    <property type="term" value="C:cytoplasm"/>
    <property type="evidence" value="ECO:0007669"/>
    <property type="project" value="TreeGrafter"/>
</dbReference>
<evidence type="ECO:0000256" key="2">
    <source>
        <dbReference type="ARBA" id="ARBA00022840"/>
    </source>
</evidence>
<sequence>MTVGADGTAEPGRAGGDDVGTPALVGRDRELRRVADALSSLPRIPALVLVEGEAGIGKSRLVREALARAVPRGPRPLVALCPPFREALTLGPVVDAVRQAVPGPAGLGLSALAGALRPVLPEWSDELPPPPPAPADASVARHRLMRALAEVLDRAGIGLLVVEDVHWADEATLEFLVFLAARRPDPVSLVLTYRADEVPADSLLLRLSSRPSPDVRHVRVALGALTVADTRRLVSSMLADEHVSTAFAAFLHDRTEGVPLALEECVLLMHDRADLVRRDGEWVRRTLDEIAVPPTIRDAVTERAARLRPAARRVLLAAAVLADPAPSAHLAALAEPPPGEPRGGHGTAGADGHEAGGAGDGEPVAEAVRSGLLVEDGAGRVAFRHGLAARAVYDQARPEDRRTVHRRAAALLEGTHPRPVGRLAHHLRQAGEIDGWSRYAQQAADLANASGDHARAAALLLDLIAEPALPAPSVAPLVAKLPLLAFSGDARRSELLARLRGLLDSGELAPGDRAEVRGQLGRLLRHLGDYAAAAAELEQAVPEIGEPSFAVAWAMTALGVPVPDDRGAPALAGPRPPHGRGVVAPGARPDLAVRRPDDGAARPR</sequence>
<dbReference type="GO" id="GO:0005524">
    <property type="term" value="F:ATP binding"/>
    <property type="evidence" value="ECO:0007669"/>
    <property type="project" value="UniProtKB-KW"/>
</dbReference>
<dbReference type="PANTHER" id="PTHR16305:SF35">
    <property type="entry name" value="TRANSCRIPTIONAL ACTIVATOR DOMAIN"/>
    <property type="match status" value="1"/>
</dbReference>
<feature type="region of interest" description="Disordered" evidence="3">
    <location>
        <begin position="564"/>
        <end position="604"/>
    </location>
</feature>